<dbReference type="GO" id="GO:0004527">
    <property type="term" value="F:exonuclease activity"/>
    <property type="evidence" value="ECO:0007669"/>
    <property type="project" value="InterPro"/>
</dbReference>
<dbReference type="OrthoDB" id="16516at2759"/>
<dbReference type="InterPro" id="IPR047021">
    <property type="entry name" value="REXO1/3/4-like"/>
</dbReference>
<evidence type="ECO:0000256" key="2">
    <source>
        <dbReference type="ARBA" id="ARBA00022801"/>
    </source>
</evidence>
<dbReference type="PANTHER" id="PTHR12801">
    <property type="entry name" value="RNA EXONUCLEASE REXO1 / RECO3 FAMILY MEMBER-RELATED"/>
    <property type="match status" value="1"/>
</dbReference>
<keyword evidence="1" id="KW-0540">Nuclease</keyword>
<dbReference type="AlphaFoldDB" id="A0A6P6BUX2"/>
<dbReference type="GO" id="GO:0051607">
    <property type="term" value="P:defense response to virus"/>
    <property type="evidence" value="ECO:0007669"/>
    <property type="project" value="TreeGrafter"/>
</dbReference>
<dbReference type="InterPro" id="IPR012337">
    <property type="entry name" value="RNaseH-like_sf"/>
</dbReference>
<evidence type="ECO:0000259" key="3">
    <source>
        <dbReference type="SMART" id="SM00479"/>
    </source>
</evidence>
<sequence length="205" mass="23228">MTLLSPREFQGLRKLCVRNRGQRPIHVLLSHASKPQRNWDGPRICSVRRDLVPSSRFADDVFEAQRGGALPKVRQHVEDGLLPAMRKGTTPPQTHPKDLGDAWGVCLPAQILQLLKGKLVVGHDLKHDFKALKEDMSGYAIYDTATDRLLWHEAGLDSCKRVSLRVLSERLLGRRIQNSQSGHSSVEDARATMELYRIARRIRSR</sequence>
<name>A0A6P6BUX2_PTEVA</name>
<dbReference type="PANTHER" id="PTHR12801:SF59">
    <property type="entry name" value="INTERFERON-STIMULATED GENE 20 KDA PROTEIN"/>
    <property type="match status" value="1"/>
</dbReference>
<reference evidence="5" key="1">
    <citation type="submission" date="2025-08" db="UniProtKB">
        <authorList>
            <consortium name="RefSeq"/>
        </authorList>
    </citation>
    <scope>IDENTIFICATION</scope>
    <source>
        <tissue evidence="5">Kidney</tissue>
    </source>
</reference>
<keyword evidence="2" id="KW-0378">Hydrolase</keyword>
<accession>A0A6P6BUX2</accession>
<dbReference type="SUPFAM" id="SSF53098">
    <property type="entry name" value="Ribonuclease H-like"/>
    <property type="match status" value="1"/>
</dbReference>
<gene>
    <name evidence="5" type="primary">ISG20</name>
</gene>
<dbReference type="Proteomes" id="UP000515202">
    <property type="component" value="Unplaced"/>
</dbReference>
<dbReference type="GO" id="GO:0003676">
    <property type="term" value="F:nucleic acid binding"/>
    <property type="evidence" value="ECO:0007669"/>
    <property type="project" value="InterPro"/>
</dbReference>
<proteinExistence type="predicted"/>
<dbReference type="RefSeq" id="XP_023378740.1">
    <property type="nucleotide sequence ID" value="XM_023522972.1"/>
</dbReference>
<dbReference type="CTD" id="3669"/>
<evidence type="ECO:0000313" key="4">
    <source>
        <dbReference type="Proteomes" id="UP000515202"/>
    </source>
</evidence>
<evidence type="ECO:0000313" key="5">
    <source>
        <dbReference type="RefSeq" id="XP_023378740.1"/>
    </source>
</evidence>
<keyword evidence="4" id="KW-1185">Reference proteome</keyword>
<organism evidence="4 5">
    <name type="scientific">Pteropus vampyrus</name>
    <name type="common">Large flying fox</name>
    <dbReference type="NCBI Taxonomy" id="132908"/>
    <lineage>
        <taxon>Eukaryota</taxon>
        <taxon>Metazoa</taxon>
        <taxon>Chordata</taxon>
        <taxon>Craniata</taxon>
        <taxon>Vertebrata</taxon>
        <taxon>Euteleostomi</taxon>
        <taxon>Mammalia</taxon>
        <taxon>Eutheria</taxon>
        <taxon>Laurasiatheria</taxon>
        <taxon>Chiroptera</taxon>
        <taxon>Yinpterochiroptera</taxon>
        <taxon>Pteropodoidea</taxon>
        <taxon>Pteropodidae</taxon>
        <taxon>Pteropodinae</taxon>
        <taxon>Pteropus</taxon>
    </lineage>
</organism>
<dbReference type="SMART" id="SM00479">
    <property type="entry name" value="EXOIII"/>
    <property type="match status" value="1"/>
</dbReference>
<evidence type="ECO:0000256" key="1">
    <source>
        <dbReference type="ARBA" id="ARBA00022722"/>
    </source>
</evidence>
<dbReference type="GO" id="GO:0005634">
    <property type="term" value="C:nucleus"/>
    <property type="evidence" value="ECO:0007669"/>
    <property type="project" value="TreeGrafter"/>
</dbReference>
<dbReference type="GO" id="GO:0006308">
    <property type="term" value="P:DNA catabolic process"/>
    <property type="evidence" value="ECO:0007669"/>
    <property type="project" value="TreeGrafter"/>
</dbReference>
<feature type="domain" description="Exonuclease" evidence="3">
    <location>
        <begin position="43"/>
        <end position="205"/>
    </location>
</feature>
<dbReference type="Gene3D" id="3.30.420.10">
    <property type="entry name" value="Ribonuclease H-like superfamily/Ribonuclease H"/>
    <property type="match status" value="1"/>
</dbReference>
<dbReference type="InterPro" id="IPR036397">
    <property type="entry name" value="RNaseH_sf"/>
</dbReference>
<dbReference type="GO" id="GO:0045071">
    <property type="term" value="P:negative regulation of viral genome replication"/>
    <property type="evidence" value="ECO:0007669"/>
    <property type="project" value="TreeGrafter"/>
</dbReference>
<protein>
    <submittedName>
        <fullName evidence="5">Interferon-stimulated gene 20 kDa protein isoform X1</fullName>
    </submittedName>
</protein>
<dbReference type="GeneID" id="105305196"/>
<dbReference type="InterPro" id="IPR013520">
    <property type="entry name" value="Ribonucl_H"/>
</dbReference>
<dbReference type="GO" id="GO:0006401">
    <property type="term" value="P:RNA catabolic process"/>
    <property type="evidence" value="ECO:0007669"/>
    <property type="project" value="TreeGrafter"/>
</dbReference>